<proteinExistence type="predicted"/>
<dbReference type="Proteomes" id="UP000314294">
    <property type="component" value="Unassembled WGS sequence"/>
</dbReference>
<name>A0A4Z2HCZ8_9TELE</name>
<evidence type="ECO:0000313" key="2">
    <source>
        <dbReference type="Proteomes" id="UP000314294"/>
    </source>
</evidence>
<organism evidence="1 2">
    <name type="scientific">Liparis tanakae</name>
    <name type="common">Tanaka's snailfish</name>
    <dbReference type="NCBI Taxonomy" id="230148"/>
    <lineage>
        <taxon>Eukaryota</taxon>
        <taxon>Metazoa</taxon>
        <taxon>Chordata</taxon>
        <taxon>Craniata</taxon>
        <taxon>Vertebrata</taxon>
        <taxon>Euteleostomi</taxon>
        <taxon>Actinopterygii</taxon>
        <taxon>Neopterygii</taxon>
        <taxon>Teleostei</taxon>
        <taxon>Neoteleostei</taxon>
        <taxon>Acanthomorphata</taxon>
        <taxon>Eupercaria</taxon>
        <taxon>Perciformes</taxon>
        <taxon>Cottioidei</taxon>
        <taxon>Cottales</taxon>
        <taxon>Liparidae</taxon>
        <taxon>Liparis</taxon>
    </lineage>
</organism>
<gene>
    <name evidence="1" type="ORF">EYF80_026990</name>
</gene>
<keyword evidence="2" id="KW-1185">Reference proteome</keyword>
<dbReference type="AlphaFoldDB" id="A0A4Z2HCZ8"/>
<comment type="caution">
    <text evidence="1">The sequence shown here is derived from an EMBL/GenBank/DDBJ whole genome shotgun (WGS) entry which is preliminary data.</text>
</comment>
<accession>A0A4Z2HCZ8</accession>
<evidence type="ECO:0000313" key="1">
    <source>
        <dbReference type="EMBL" id="TNN62764.1"/>
    </source>
</evidence>
<protein>
    <submittedName>
        <fullName evidence="1">Uncharacterized protein</fullName>
    </submittedName>
</protein>
<dbReference type="EMBL" id="SRLO01000286">
    <property type="protein sequence ID" value="TNN62764.1"/>
    <property type="molecule type" value="Genomic_DNA"/>
</dbReference>
<sequence>MNGVRFLPRTPSPHLPLVAAHLHVDLPQLPPQRVVLPLALVALPVHLGAQRGVAVVHQLADLRHGRIRQDLDDRGDLRLEANAVRHHHHRQARPSLLLNGRTDARGTRLLLYAVHVHEPIPAPICDSFCVDFTIDV</sequence>
<reference evidence="1 2" key="1">
    <citation type="submission" date="2019-03" db="EMBL/GenBank/DDBJ databases">
        <title>First draft genome of Liparis tanakae, snailfish: a comprehensive survey of snailfish specific genes.</title>
        <authorList>
            <person name="Kim W."/>
            <person name="Song I."/>
            <person name="Jeong J.-H."/>
            <person name="Kim D."/>
            <person name="Kim S."/>
            <person name="Ryu S."/>
            <person name="Song J.Y."/>
            <person name="Lee S.K."/>
        </authorList>
    </citation>
    <scope>NUCLEOTIDE SEQUENCE [LARGE SCALE GENOMIC DNA]</scope>
    <source>
        <tissue evidence="1">Muscle</tissue>
    </source>
</reference>